<dbReference type="CDD" id="cd01116">
    <property type="entry name" value="P_permease"/>
    <property type="match status" value="1"/>
</dbReference>
<dbReference type="PRINTS" id="PR00758">
    <property type="entry name" value="ARSENICPUMP"/>
</dbReference>
<evidence type="ECO:0000256" key="1">
    <source>
        <dbReference type="ARBA" id="ARBA00004651"/>
    </source>
</evidence>
<name>A0A3G1B3K8_9ARCH</name>
<feature type="domain" description="Citrate transporter-like" evidence="9">
    <location>
        <begin position="20"/>
        <end position="383"/>
    </location>
</feature>
<feature type="transmembrane region" description="Helical" evidence="8">
    <location>
        <begin position="71"/>
        <end position="91"/>
    </location>
</feature>
<protein>
    <submittedName>
        <fullName evidence="10">Membrane protein</fullName>
    </submittedName>
</protein>
<accession>A0A3G1B3K8</accession>
<sequence>MGFDAGISLRLLAIVLLSIYIVLAFEIVHRTVIVLVAATIAIIIGITTDLFEAEKSFEFAIHSIDFNTIGLLLGMMVIVTILAETGIFQYIGIKMSKASKGNMWKLLVMMSVFTAVTSMFIDNVTTVLLMIPVTISIFKTFRMSPIPFILAQVLASNIGGTATLIGDPPNIMIGSAAGIDFNTFLIHMGPTIGVSLIVSLILFKVFFRKDLRASPQNLEEIMSQDEKSFIKDKSLLVKSLLVLFGTIALFVIHGILHVEPSIIALGGAGVLLLISRIKPEKIFHEVDWSTLIFFACLFITISVGRESGMIDALAKVALGITEGDPWANFFMITWLSAIASAFVDNIPFAATMIPLIDVLNQNPTIAAEFNYAISPLWWALALGVGLGGNGTLIGSSAGIIAIGLAEKYGYRITFNQFFKVGFPFMIITVAAGSIVLMIDVMLKI</sequence>
<dbReference type="PANTHER" id="PTHR43568:SF1">
    <property type="entry name" value="P PROTEIN"/>
    <property type="match status" value="1"/>
</dbReference>
<evidence type="ECO:0000256" key="4">
    <source>
        <dbReference type="ARBA" id="ARBA00022475"/>
    </source>
</evidence>
<feature type="transmembrane region" description="Helical" evidence="8">
    <location>
        <begin position="325"/>
        <end position="343"/>
    </location>
</feature>
<dbReference type="PANTHER" id="PTHR43568">
    <property type="entry name" value="P PROTEIN"/>
    <property type="match status" value="1"/>
</dbReference>
<dbReference type="InterPro" id="IPR004680">
    <property type="entry name" value="Cit_transptr-like_dom"/>
</dbReference>
<keyword evidence="4" id="KW-1003">Cell membrane</keyword>
<evidence type="ECO:0000313" key="10">
    <source>
        <dbReference type="EMBL" id="AJZ76714.1"/>
    </source>
</evidence>
<dbReference type="KEGG" id="tah:SU86_007570"/>
<feature type="transmembrane region" description="Helical" evidence="8">
    <location>
        <begin position="184"/>
        <end position="207"/>
    </location>
</feature>
<dbReference type="GO" id="GO:0005886">
    <property type="term" value="C:plasma membrane"/>
    <property type="evidence" value="ECO:0007669"/>
    <property type="project" value="UniProtKB-SubCell"/>
</dbReference>
<evidence type="ECO:0000256" key="5">
    <source>
        <dbReference type="ARBA" id="ARBA00022692"/>
    </source>
</evidence>
<feature type="transmembrane region" description="Helical" evidence="8">
    <location>
        <begin position="235"/>
        <end position="256"/>
    </location>
</feature>
<dbReference type="AlphaFoldDB" id="A0A3G1B3K8"/>
<feature type="transmembrane region" description="Helical" evidence="8">
    <location>
        <begin position="422"/>
        <end position="442"/>
    </location>
</feature>
<evidence type="ECO:0000256" key="3">
    <source>
        <dbReference type="ARBA" id="ARBA00022448"/>
    </source>
</evidence>
<evidence type="ECO:0000259" key="9">
    <source>
        <dbReference type="Pfam" id="PF03600"/>
    </source>
</evidence>
<keyword evidence="5 8" id="KW-0812">Transmembrane</keyword>
<keyword evidence="3" id="KW-0813">Transport</keyword>
<dbReference type="InterPro" id="IPR000802">
    <property type="entry name" value="Arsenical_pump_ArsB"/>
</dbReference>
<dbReference type="STRING" id="1603555.SU86_007570"/>
<feature type="transmembrane region" description="Helical" evidence="8">
    <location>
        <begin position="103"/>
        <end position="121"/>
    </location>
</feature>
<keyword evidence="6 8" id="KW-1133">Transmembrane helix</keyword>
<gene>
    <name evidence="10" type="ORF">SU86_007570</name>
</gene>
<organism evidence="10 11">
    <name type="scientific">Candidatus Nitrosotenuis cloacae</name>
    <dbReference type="NCBI Taxonomy" id="1603555"/>
    <lineage>
        <taxon>Archaea</taxon>
        <taxon>Nitrososphaerota</taxon>
        <taxon>Candidatus Nitrosotenuis</taxon>
    </lineage>
</organism>
<evidence type="ECO:0000256" key="8">
    <source>
        <dbReference type="SAM" id="Phobius"/>
    </source>
</evidence>
<dbReference type="Proteomes" id="UP000266745">
    <property type="component" value="Chromosome"/>
</dbReference>
<feature type="transmembrane region" description="Helical" evidence="8">
    <location>
        <begin position="286"/>
        <end position="305"/>
    </location>
</feature>
<feature type="transmembrane region" description="Helical" evidence="8">
    <location>
        <begin position="6"/>
        <end position="25"/>
    </location>
</feature>
<evidence type="ECO:0000256" key="6">
    <source>
        <dbReference type="ARBA" id="ARBA00022989"/>
    </source>
</evidence>
<comment type="subcellular location">
    <subcellularLocation>
        <location evidence="1">Cell membrane</location>
        <topology evidence="1">Multi-pass membrane protein</topology>
    </subcellularLocation>
</comment>
<dbReference type="InterPro" id="IPR051475">
    <property type="entry name" value="Diverse_Ion_Transporter"/>
</dbReference>
<evidence type="ECO:0000256" key="2">
    <source>
        <dbReference type="ARBA" id="ARBA00009843"/>
    </source>
</evidence>
<comment type="similarity">
    <text evidence="2">Belongs to the CitM (TC 2.A.11) transporter family.</text>
</comment>
<evidence type="ECO:0000256" key="7">
    <source>
        <dbReference type="ARBA" id="ARBA00023136"/>
    </source>
</evidence>
<feature type="transmembrane region" description="Helical" evidence="8">
    <location>
        <begin position="32"/>
        <end position="51"/>
    </location>
</feature>
<reference evidence="10 11" key="1">
    <citation type="journal article" date="2016" name="Sci. Rep.">
        <title>A novel ammonia-oxidizing archaeon from wastewater treatment plant: Its enrichment, physiological and genomic characteristics.</title>
        <authorList>
            <person name="Li Y."/>
            <person name="Ding K."/>
            <person name="Wen X."/>
            <person name="Zhang B."/>
            <person name="Shen B."/>
            <person name="Yang Y."/>
        </authorList>
    </citation>
    <scope>NUCLEOTIDE SEQUENCE [LARGE SCALE GENOMIC DNA]</scope>
    <source>
        <strain evidence="10 11">SAT1</strain>
    </source>
</reference>
<dbReference type="GO" id="GO:0015105">
    <property type="term" value="F:arsenite transmembrane transporter activity"/>
    <property type="evidence" value="ECO:0007669"/>
    <property type="project" value="InterPro"/>
</dbReference>
<evidence type="ECO:0000313" key="11">
    <source>
        <dbReference type="Proteomes" id="UP000266745"/>
    </source>
</evidence>
<proteinExistence type="inferred from homology"/>
<keyword evidence="7 8" id="KW-0472">Membrane</keyword>
<dbReference type="EMBL" id="CP011097">
    <property type="protein sequence ID" value="AJZ76714.1"/>
    <property type="molecule type" value="Genomic_DNA"/>
</dbReference>
<feature type="transmembrane region" description="Helical" evidence="8">
    <location>
        <begin position="376"/>
        <end position="402"/>
    </location>
</feature>
<dbReference type="Pfam" id="PF03600">
    <property type="entry name" value="CitMHS"/>
    <property type="match status" value="1"/>
</dbReference>
<keyword evidence="11" id="KW-1185">Reference proteome</keyword>